<name>A0A7W6M984_9RHOB</name>
<keyword evidence="1" id="KW-1133">Transmembrane helix</keyword>
<feature type="transmembrane region" description="Helical" evidence="1">
    <location>
        <begin position="147"/>
        <end position="165"/>
    </location>
</feature>
<evidence type="ECO:0000313" key="4">
    <source>
        <dbReference type="Proteomes" id="UP000565745"/>
    </source>
</evidence>
<keyword evidence="4" id="KW-1185">Reference proteome</keyword>
<evidence type="ECO:0000256" key="1">
    <source>
        <dbReference type="SAM" id="Phobius"/>
    </source>
</evidence>
<dbReference type="GO" id="GO:0016020">
    <property type="term" value="C:membrane"/>
    <property type="evidence" value="ECO:0007669"/>
    <property type="project" value="InterPro"/>
</dbReference>
<dbReference type="Proteomes" id="UP000565745">
    <property type="component" value="Unassembled WGS sequence"/>
</dbReference>
<keyword evidence="1" id="KW-0812">Transmembrane</keyword>
<feature type="transmembrane region" description="Helical" evidence="1">
    <location>
        <begin position="208"/>
        <end position="228"/>
    </location>
</feature>
<feature type="domain" description="EamA" evidence="2">
    <location>
        <begin position="5"/>
        <end position="137"/>
    </location>
</feature>
<feature type="transmembrane region" description="Helical" evidence="1">
    <location>
        <begin position="7"/>
        <end position="27"/>
    </location>
</feature>
<feature type="transmembrane region" description="Helical" evidence="1">
    <location>
        <begin position="95"/>
        <end position="115"/>
    </location>
</feature>
<dbReference type="Gene3D" id="1.10.3730.20">
    <property type="match status" value="1"/>
</dbReference>
<dbReference type="AlphaFoldDB" id="A0A7W6M984"/>
<evidence type="ECO:0000259" key="2">
    <source>
        <dbReference type="Pfam" id="PF00892"/>
    </source>
</evidence>
<dbReference type="InterPro" id="IPR000620">
    <property type="entry name" value="EamA_dom"/>
</dbReference>
<dbReference type="RefSeq" id="WP_025057182.1">
    <property type="nucleotide sequence ID" value="NZ_JACIFU010000002.1"/>
</dbReference>
<dbReference type="InterPro" id="IPR037185">
    <property type="entry name" value="EmrE-like"/>
</dbReference>
<gene>
    <name evidence="3" type="ORF">GGR93_001775</name>
</gene>
<dbReference type="PANTHER" id="PTHR22911:SF135">
    <property type="entry name" value="BLR4310 PROTEIN"/>
    <property type="match status" value="1"/>
</dbReference>
<feature type="transmembrane region" description="Helical" evidence="1">
    <location>
        <begin position="33"/>
        <end position="53"/>
    </location>
</feature>
<dbReference type="PANTHER" id="PTHR22911">
    <property type="entry name" value="ACYL-MALONYL CONDENSING ENZYME-RELATED"/>
    <property type="match status" value="1"/>
</dbReference>
<feature type="transmembrane region" description="Helical" evidence="1">
    <location>
        <begin position="177"/>
        <end position="202"/>
    </location>
</feature>
<dbReference type="EMBL" id="JACIFU010000002">
    <property type="protein sequence ID" value="MBB4174002.1"/>
    <property type="molecule type" value="Genomic_DNA"/>
</dbReference>
<evidence type="ECO:0000313" key="3">
    <source>
        <dbReference type="EMBL" id="MBB4174002.1"/>
    </source>
</evidence>
<sequence length="289" mass="30584">MDNIRGAVLMVLAMLGFAIEDSFIKLLSDTVSVGQILVMLGIGGSLAFGAVVLMQGRALFSRDMLSLPIGLRALGEMVGTVAFVSAISLTPISSASAILQATPLVVTLGAALFLAEPVGWRRWSAICVGLFGVLLIIRPGMDSFQPLSLLAVIGVFMLALRDLATRRTPATFSTMQLSFLGFVVLIPAGSALMAASGSLVVLPGGVQWLFFLGALFIGLFAYYGIVAAMRVGEVSFVTPFRYSRLVFALVIGVTIFDESPDALTLIGAFIIVASGIYTVWRERRLAVPA</sequence>
<proteinExistence type="predicted"/>
<keyword evidence="1" id="KW-0472">Membrane</keyword>
<feature type="transmembrane region" description="Helical" evidence="1">
    <location>
        <begin position="240"/>
        <end position="256"/>
    </location>
</feature>
<organism evidence="3 4">
    <name type="scientific">Sulfitobacter noctilucicola</name>
    <dbReference type="NCBI Taxonomy" id="1342301"/>
    <lineage>
        <taxon>Bacteria</taxon>
        <taxon>Pseudomonadati</taxon>
        <taxon>Pseudomonadota</taxon>
        <taxon>Alphaproteobacteria</taxon>
        <taxon>Rhodobacterales</taxon>
        <taxon>Roseobacteraceae</taxon>
        <taxon>Sulfitobacter</taxon>
    </lineage>
</organism>
<dbReference type="Pfam" id="PF00892">
    <property type="entry name" value="EamA"/>
    <property type="match status" value="2"/>
</dbReference>
<dbReference type="OrthoDB" id="7165334at2"/>
<feature type="domain" description="EamA" evidence="2">
    <location>
        <begin position="149"/>
        <end position="274"/>
    </location>
</feature>
<dbReference type="SUPFAM" id="SSF103481">
    <property type="entry name" value="Multidrug resistance efflux transporter EmrE"/>
    <property type="match status" value="2"/>
</dbReference>
<feature type="transmembrane region" description="Helical" evidence="1">
    <location>
        <begin position="122"/>
        <end position="141"/>
    </location>
</feature>
<feature type="transmembrane region" description="Helical" evidence="1">
    <location>
        <begin position="262"/>
        <end position="280"/>
    </location>
</feature>
<comment type="caution">
    <text evidence="3">The sequence shown here is derived from an EMBL/GenBank/DDBJ whole genome shotgun (WGS) entry which is preliminary data.</text>
</comment>
<feature type="transmembrane region" description="Helical" evidence="1">
    <location>
        <begin position="65"/>
        <end position="89"/>
    </location>
</feature>
<accession>A0A7W6M984</accession>
<protein>
    <submittedName>
        <fullName evidence="3">Drug/metabolite transporter (DMT)-like permease</fullName>
    </submittedName>
</protein>
<reference evidence="3 4" key="1">
    <citation type="submission" date="2020-08" db="EMBL/GenBank/DDBJ databases">
        <title>Genomic Encyclopedia of Type Strains, Phase IV (KMG-IV): sequencing the most valuable type-strain genomes for metagenomic binning, comparative biology and taxonomic classification.</title>
        <authorList>
            <person name="Goeker M."/>
        </authorList>
    </citation>
    <scope>NUCLEOTIDE SEQUENCE [LARGE SCALE GENOMIC DNA]</scope>
    <source>
        <strain evidence="3 4">DSM 101015</strain>
    </source>
</reference>